<dbReference type="GO" id="GO:0090575">
    <property type="term" value="C:RNA polymerase II transcription regulator complex"/>
    <property type="evidence" value="ECO:0007669"/>
    <property type="project" value="TreeGrafter"/>
</dbReference>
<sequence>MIAGLPMAMAFVPHGGVLNPINPVVPDEPADDEEWEAGAEGGGEAVDRGEGFPAPPKKTRYDSSLGLLTQKFTDLIKESPQGLLDLNQAAAKLGVQKRRIYDITNVLEGIGLLEKRSKNNIQWKGMGLGCTDDIEQELDRMRAEIRLKAAHEQWLDEAITTMQKSIRDVADDRQWAGRAYITHEDLWRVTEFQNDTVIAIKAPSGTTLEVPDPDEGMHYPQRRYQIYLKSVGGPVDVCLVKHSAEGGDAAAGMRSAGDALGGGSSGAEGSDVGSETGSTSNRKRGRTEAIAGERRSLLPSALLPVSTAGSPCASWYDPAERDESVGVDDLFADEAQPLKLESP</sequence>
<reference evidence="8" key="1">
    <citation type="submission" date="2021-01" db="EMBL/GenBank/DDBJ databases">
        <authorList>
            <person name="Corre E."/>
            <person name="Pelletier E."/>
            <person name="Niang G."/>
            <person name="Scheremetjew M."/>
            <person name="Finn R."/>
            <person name="Kale V."/>
            <person name="Holt S."/>
            <person name="Cochrane G."/>
            <person name="Meng A."/>
            <person name="Brown T."/>
            <person name="Cohen L."/>
        </authorList>
    </citation>
    <scope>NUCLEOTIDE SEQUENCE</scope>
    <source>
        <strain evidence="8">CCMP281</strain>
    </source>
</reference>
<dbReference type="GO" id="GO:0046983">
    <property type="term" value="F:protein dimerization activity"/>
    <property type="evidence" value="ECO:0007669"/>
    <property type="project" value="InterPro"/>
</dbReference>
<gene>
    <name evidence="8" type="ORF">HERI1096_LOCUS17613</name>
</gene>
<dbReference type="FunFam" id="1.10.10.10:FF:000008">
    <property type="entry name" value="E2F transcription factor 1"/>
    <property type="match status" value="1"/>
</dbReference>
<dbReference type="Gene3D" id="6.10.250.540">
    <property type="match status" value="1"/>
</dbReference>
<evidence type="ECO:0000259" key="7">
    <source>
        <dbReference type="SMART" id="SM01372"/>
    </source>
</evidence>
<evidence type="ECO:0000256" key="2">
    <source>
        <dbReference type="ARBA" id="ARBA00023015"/>
    </source>
</evidence>
<keyword evidence="3 5" id="KW-0238">DNA-binding</keyword>
<dbReference type="EMBL" id="HBHX01031618">
    <property type="protein sequence ID" value="CAE0116928.1"/>
    <property type="molecule type" value="Transcribed_RNA"/>
</dbReference>
<feature type="compositionally biased region" description="Acidic residues" evidence="6">
    <location>
        <begin position="28"/>
        <end position="37"/>
    </location>
</feature>
<dbReference type="InterPro" id="IPR036388">
    <property type="entry name" value="WH-like_DNA-bd_sf"/>
</dbReference>
<evidence type="ECO:0000256" key="3">
    <source>
        <dbReference type="ARBA" id="ARBA00023125"/>
    </source>
</evidence>
<evidence type="ECO:0000256" key="6">
    <source>
        <dbReference type="SAM" id="MobiDB-lite"/>
    </source>
</evidence>
<dbReference type="GO" id="GO:0000978">
    <property type="term" value="F:RNA polymerase II cis-regulatory region sequence-specific DNA binding"/>
    <property type="evidence" value="ECO:0007669"/>
    <property type="project" value="InterPro"/>
</dbReference>
<dbReference type="SUPFAM" id="SSF46785">
    <property type="entry name" value="Winged helix' DNA-binding domain"/>
    <property type="match status" value="1"/>
</dbReference>
<dbReference type="InterPro" id="IPR015633">
    <property type="entry name" value="E2F"/>
</dbReference>
<comment type="subcellular location">
    <subcellularLocation>
        <location evidence="5">Nucleus</location>
    </subcellularLocation>
</comment>
<dbReference type="InterPro" id="IPR032198">
    <property type="entry name" value="E2F_CC-MB"/>
</dbReference>
<accession>A0A7S3AVR8</accession>
<dbReference type="AlphaFoldDB" id="A0A7S3AVR8"/>
<dbReference type="PANTHER" id="PTHR12081">
    <property type="entry name" value="TRANSCRIPTION FACTOR E2F"/>
    <property type="match status" value="1"/>
</dbReference>
<dbReference type="Gene3D" id="1.10.10.10">
    <property type="entry name" value="Winged helix-like DNA-binding domain superfamily/Winged helix DNA-binding domain"/>
    <property type="match status" value="1"/>
</dbReference>
<dbReference type="InterPro" id="IPR003316">
    <property type="entry name" value="E2F_WHTH_DNA-bd_dom"/>
</dbReference>
<proteinExistence type="inferred from homology"/>
<dbReference type="InterPro" id="IPR037241">
    <property type="entry name" value="E2F-DP_heterodim"/>
</dbReference>
<dbReference type="GO" id="GO:0000981">
    <property type="term" value="F:DNA-binding transcription factor activity, RNA polymerase II-specific"/>
    <property type="evidence" value="ECO:0007669"/>
    <property type="project" value="TreeGrafter"/>
</dbReference>
<dbReference type="SMART" id="SM01372">
    <property type="entry name" value="E2F_TDP"/>
    <property type="match status" value="1"/>
</dbReference>
<keyword evidence="4 5" id="KW-0804">Transcription</keyword>
<dbReference type="SUPFAM" id="SSF144074">
    <property type="entry name" value="E2F-DP heterodimerization region"/>
    <property type="match status" value="1"/>
</dbReference>
<feature type="region of interest" description="Disordered" evidence="6">
    <location>
        <begin position="26"/>
        <end position="59"/>
    </location>
</feature>
<organism evidence="8">
    <name type="scientific">Haptolina ericina</name>
    <dbReference type="NCBI Taxonomy" id="156174"/>
    <lineage>
        <taxon>Eukaryota</taxon>
        <taxon>Haptista</taxon>
        <taxon>Haptophyta</taxon>
        <taxon>Prymnesiophyceae</taxon>
        <taxon>Prymnesiales</taxon>
        <taxon>Prymnesiaceae</taxon>
        <taxon>Haptolina</taxon>
    </lineage>
</organism>
<comment type="similarity">
    <text evidence="1 5">Belongs to the E2F/DP family.</text>
</comment>
<feature type="domain" description="E2F/DP family winged-helix DNA-binding" evidence="7">
    <location>
        <begin position="60"/>
        <end position="125"/>
    </location>
</feature>
<name>A0A7S3AVR8_9EUKA</name>
<dbReference type="InterPro" id="IPR036390">
    <property type="entry name" value="WH_DNA-bd_sf"/>
</dbReference>
<feature type="region of interest" description="Disordered" evidence="6">
    <location>
        <begin position="255"/>
        <end position="319"/>
    </location>
</feature>
<keyword evidence="5" id="KW-0539">Nucleus</keyword>
<evidence type="ECO:0000256" key="5">
    <source>
        <dbReference type="RuleBase" id="RU003796"/>
    </source>
</evidence>
<evidence type="ECO:0000313" key="8">
    <source>
        <dbReference type="EMBL" id="CAE0116928.1"/>
    </source>
</evidence>
<evidence type="ECO:0000256" key="4">
    <source>
        <dbReference type="ARBA" id="ARBA00023163"/>
    </source>
</evidence>
<dbReference type="CDD" id="cd14660">
    <property type="entry name" value="E2F_DD"/>
    <property type="match status" value="1"/>
</dbReference>
<dbReference type="Pfam" id="PF02319">
    <property type="entry name" value="WHD_E2F_TDP"/>
    <property type="match status" value="1"/>
</dbReference>
<protein>
    <recommendedName>
        <fullName evidence="7">E2F/DP family winged-helix DNA-binding domain-containing protein</fullName>
    </recommendedName>
</protein>
<evidence type="ECO:0000256" key="1">
    <source>
        <dbReference type="ARBA" id="ARBA00010940"/>
    </source>
</evidence>
<dbReference type="PANTHER" id="PTHR12081:SF18">
    <property type="entry name" value="TRANSCRIPTION FACTOR E2F2-RELATED"/>
    <property type="match status" value="1"/>
</dbReference>
<dbReference type="Pfam" id="PF16421">
    <property type="entry name" value="E2F_CC-MB"/>
    <property type="match status" value="1"/>
</dbReference>
<keyword evidence="2 5" id="KW-0805">Transcription regulation</keyword>